<dbReference type="Gene3D" id="2.60.120.10">
    <property type="entry name" value="Jelly Rolls"/>
    <property type="match status" value="1"/>
</dbReference>
<dbReference type="Proteomes" id="UP000557307">
    <property type="component" value="Unassembled WGS sequence"/>
</dbReference>
<comment type="caution">
    <text evidence="3">The sequence shown here is derived from an EMBL/GenBank/DDBJ whole genome shotgun (WGS) entry which is preliminary data.</text>
</comment>
<sequence>MQRRKFLSSATMASTVAVTAALGTASSEAKAHDRTEKGFVVKAGQSRFGETTRLGGINPNDIKISARDTDGLLTVFEYLGNEKGGPPLHLHPHQDEIFCVIEGRYLFEVGGEKHQLAAGDTIFLPRQVPHTFAQLTEHGKMIFFFQPSGKMEEFFRKLGTLKSEPSPPEGAQLFADHDMQVVGPPLNVD</sequence>
<dbReference type="AlphaFoldDB" id="A0A840U1R2"/>
<evidence type="ECO:0000259" key="2">
    <source>
        <dbReference type="Pfam" id="PF07883"/>
    </source>
</evidence>
<evidence type="ECO:0000313" key="3">
    <source>
        <dbReference type="EMBL" id="MBB5286070.1"/>
    </source>
</evidence>
<dbReference type="RefSeq" id="WP_184176842.1">
    <property type="nucleotide sequence ID" value="NZ_JACHGF010000008.1"/>
</dbReference>
<dbReference type="InterPro" id="IPR014710">
    <property type="entry name" value="RmlC-like_jellyroll"/>
</dbReference>
<keyword evidence="4" id="KW-1185">Reference proteome</keyword>
<dbReference type="PANTHER" id="PTHR36440">
    <property type="entry name" value="PUTATIVE (AFU_ORTHOLOGUE AFUA_8G07350)-RELATED"/>
    <property type="match status" value="1"/>
</dbReference>
<organism evidence="3 4">
    <name type="scientific">Rhabdobacter roseus</name>
    <dbReference type="NCBI Taxonomy" id="1655419"/>
    <lineage>
        <taxon>Bacteria</taxon>
        <taxon>Pseudomonadati</taxon>
        <taxon>Bacteroidota</taxon>
        <taxon>Cytophagia</taxon>
        <taxon>Cytophagales</taxon>
        <taxon>Cytophagaceae</taxon>
        <taxon>Rhabdobacter</taxon>
    </lineage>
</organism>
<dbReference type="EMBL" id="JACHGF010000008">
    <property type="protein sequence ID" value="MBB5286070.1"/>
    <property type="molecule type" value="Genomic_DNA"/>
</dbReference>
<gene>
    <name evidence="3" type="ORF">HNQ92_004230</name>
</gene>
<keyword evidence="3" id="KW-0560">Oxidoreductase</keyword>
<dbReference type="InterPro" id="IPR011051">
    <property type="entry name" value="RmlC_Cupin_sf"/>
</dbReference>
<dbReference type="EC" id="1.13.11.24" evidence="3"/>
<evidence type="ECO:0000256" key="1">
    <source>
        <dbReference type="SAM" id="SignalP"/>
    </source>
</evidence>
<dbReference type="SUPFAM" id="SSF51182">
    <property type="entry name" value="RmlC-like cupins"/>
    <property type="match status" value="1"/>
</dbReference>
<dbReference type="GO" id="GO:0008127">
    <property type="term" value="F:quercetin 2,3-dioxygenase activity"/>
    <property type="evidence" value="ECO:0007669"/>
    <property type="project" value="UniProtKB-EC"/>
</dbReference>
<evidence type="ECO:0000313" key="4">
    <source>
        <dbReference type="Proteomes" id="UP000557307"/>
    </source>
</evidence>
<name>A0A840U1R2_9BACT</name>
<accession>A0A840U1R2</accession>
<keyword evidence="3" id="KW-0223">Dioxygenase</keyword>
<reference evidence="3 4" key="1">
    <citation type="submission" date="2020-08" db="EMBL/GenBank/DDBJ databases">
        <title>Genomic Encyclopedia of Type Strains, Phase IV (KMG-IV): sequencing the most valuable type-strain genomes for metagenomic binning, comparative biology and taxonomic classification.</title>
        <authorList>
            <person name="Goeker M."/>
        </authorList>
    </citation>
    <scope>NUCLEOTIDE SEQUENCE [LARGE SCALE GENOMIC DNA]</scope>
    <source>
        <strain evidence="3 4">DSM 105074</strain>
    </source>
</reference>
<protein>
    <submittedName>
        <fullName evidence="3">Quercetin 2,3-dioxygenase</fullName>
        <ecNumber evidence="3">1.13.11.24</ecNumber>
    </submittedName>
</protein>
<keyword evidence="1" id="KW-0732">Signal</keyword>
<feature type="chain" id="PRO_5032382295" evidence="1">
    <location>
        <begin position="32"/>
        <end position="189"/>
    </location>
</feature>
<proteinExistence type="predicted"/>
<dbReference type="PANTHER" id="PTHR36440:SF1">
    <property type="entry name" value="PUTATIVE (AFU_ORTHOLOGUE AFUA_8G07350)-RELATED"/>
    <property type="match status" value="1"/>
</dbReference>
<feature type="signal peptide" evidence="1">
    <location>
        <begin position="1"/>
        <end position="31"/>
    </location>
</feature>
<feature type="domain" description="Cupin type-2" evidence="2">
    <location>
        <begin position="84"/>
        <end position="137"/>
    </location>
</feature>
<dbReference type="InterPro" id="IPR053146">
    <property type="entry name" value="QDO-like"/>
</dbReference>
<dbReference type="Pfam" id="PF07883">
    <property type="entry name" value="Cupin_2"/>
    <property type="match status" value="1"/>
</dbReference>
<dbReference type="InterPro" id="IPR013096">
    <property type="entry name" value="Cupin_2"/>
</dbReference>